<accession>A0A370C802</accession>
<reference evidence="13 14" key="1">
    <citation type="submission" date="2018-07" db="EMBL/GenBank/DDBJ databases">
        <title>Section-level genome sequencing of Aspergillus section Nigri to investigate inter- and intra-species variation.</title>
        <authorList>
            <consortium name="DOE Joint Genome Institute"/>
            <person name="Vesth T.C."/>
            <person name="Nybo J.L."/>
            <person name="Theobald S."/>
            <person name="Frisvad J.C."/>
            <person name="Larsen T.O."/>
            <person name="Nielsen K.F."/>
            <person name="Hoof J.B."/>
            <person name="Brandl J."/>
            <person name="Salamov A."/>
            <person name="Riley R."/>
            <person name="Gladden J.M."/>
            <person name="Phatale P."/>
            <person name="Nielsen M.T."/>
            <person name="Lyhne E.K."/>
            <person name="Kogle M.E."/>
            <person name="Strasser K."/>
            <person name="McDonnell E."/>
            <person name="Barry K."/>
            <person name="Clum A."/>
            <person name="Chen C."/>
            <person name="Nolan M."/>
            <person name="Sandor L."/>
            <person name="Kuo A."/>
            <person name="Lipzen A."/>
            <person name="Hainaut M."/>
            <person name="Drula E."/>
            <person name="Tsang A."/>
            <person name="Magnuson J.K."/>
            <person name="Henrissat B."/>
            <person name="Wiebenga A."/>
            <person name="Simmons B.A."/>
            <person name="Makela M.R."/>
            <person name="De vries R.P."/>
            <person name="Grigoriev I.V."/>
            <person name="Mortensen U.H."/>
            <person name="Baker S.E."/>
            <person name="Andersen M.R."/>
        </authorList>
    </citation>
    <scope>NUCLEOTIDE SEQUENCE [LARGE SCALE GENOMIC DNA]</scope>
    <source>
        <strain evidence="13 14">ATCC 13496</strain>
    </source>
</reference>
<gene>
    <name evidence="13" type="ORF">M747DRAFT_255621</name>
</gene>
<keyword evidence="2" id="KW-0444">Lipid biosynthesis</keyword>
<feature type="transmembrane region" description="Helical" evidence="12">
    <location>
        <begin position="196"/>
        <end position="217"/>
    </location>
</feature>
<dbReference type="GO" id="GO:0005789">
    <property type="term" value="C:endoplasmic reticulum membrane"/>
    <property type="evidence" value="ECO:0007669"/>
    <property type="project" value="UniProtKB-SubCell"/>
</dbReference>
<keyword evidence="10" id="KW-0594">Phospholipid biosynthesis</keyword>
<dbReference type="EMBL" id="KZ851906">
    <property type="protein sequence ID" value="RDH22726.1"/>
    <property type="molecule type" value="Genomic_DNA"/>
</dbReference>
<evidence type="ECO:0000256" key="5">
    <source>
        <dbReference type="ARBA" id="ARBA00022692"/>
    </source>
</evidence>
<evidence type="ECO:0000256" key="3">
    <source>
        <dbReference type="ARBA" id="ARBA00022603"/>
    </source>
</evidence>
<protein>
    <submittedName>
        <fullName evidence="13">Uncharacterized protein</fullName>
    </submittedName>
</protein>
<keyword evidence="7 12" id="KW-1133">Transmembrane helix</keyword>
<evidence type="ECO:0000256" key="9">
    <source>
        <dbReference type="ARBA" id="ARBA00023136"/>
    </source>
</evidence>
<evidence type="ECO:0000256" key="6">
    <source>
        <dbReference type="ARBA" id="ARBA00022824"/>
    </source>
</evidence>
<dbReference type="PANTHER" id="PTHR12714:SF9">
    <property type="entry name" value="PROTEIN-S-ISOPRENYLCYSTEINE O-METHYLTRANSFERASE"/>
    <property type="match status" value="1"/>
</dbReference>
<dbReference type="GO" id="GO:0032259">
    <property type="term" value="P:methylation"/>
    <property type="evidence" value="ECO:0007669"/>
    <property type="project" value="UniProtKB-KW"/>
</dbReference>
<feature type="transmembrane region" description="Helical" evidence="12">
    <location>
        <begin position="6"/>
        <end position="24"/>
    </location>
</feature>
<dbReference type="InterPro" id="IPR007318">
    <property type="entry name" value="Phopholipid_MeTrfase"/>
</dbReference>
<evidence type="ECO:0000313" key="14">
    <source>
        <dbReference type="Proteomes" id="UP000253845"/>
    </source>
</evidence>
<evidence type="ECO:0000256" key="4">
    <source>
        <dbReference type="ARBA" id="ARBA00022691"/>
    </source>
</evidence>
<name>A0A370C802_ASPNG</name>
<feature type="transmembrane region" description="Helical" evidence="12">
    <location>
        <begin position="45"/>
        <end position="72"/>
    </location>
</feature>
<keyword evidence="5 12" id="KW-0812">Transmembrane</keyword>
<dbReference type="Proteomes" id="UP000253845">
    <property type="component" value="Unassembled WGS sequence"/>
</dbReference>
<keyword evidence="3" id="KW-0489">Methyltransferase</keyword>
<evidence type="ECO:0000256" key="10">
    <source>
        <dbReference type="ARBA" id="ARBA00023209"/>
    </source>
</evidence>
<evidence type="ECO:0000256" key="2">
    <source>
        <dbReference type="ARBA" id="ARBA00022516"/>
    </source>
</evidence>
<proteinExistence type="predicted"/>
<dbReference type="Gene3D" id="1.20.120.1630">
    <property type="match status" value="1"/>
</dbReference>
<dbReference type="GO" id="GO:0004671">
    <property type="term" value="F:protein C-terminal S-isoprenylcysteine carboxyl O-methyltransferase activity"/>
    <property type="evidence" value="ECO:0007669"/>
    <property type="project" value="UniProtKB-EC"/>
</dbReference>
<keyword evidence="4" id="KW-0949">S-adenosyl-L-methionine</keyword>
<evidence type="ECO:0000256" key="11">
    <source>
        <dbReference type="ARBA" id="ARBA00023264"/>
    </source>
</evidence>
<keyword evidence="9 12" id="KW-0472">Membrane</keyword>
<dbReference type="Pfam" id="PF04191">
    <property type="entry name" value="PEMT"/>
    <property type="match status" value="1"/>
</dbReference>
<evidence type="ECO:0000256" key="12">
    <source>
        <dbReference type="SAM" id="Phobius"/>
    </source>
</evidence>
<comment type="subcellular location">
    <subcellularLocation>
        <location evidence="1">Endomembrane system</location>
        <topology evidence="1">Multi-pass membrane protein</topology>
    </subcellularLocation>
</comment>
<keyword evidence="6" id="KW-0256">Endoplasmic reticulum</keyword>
<keyword evidence="8" id="KW-0443">Lipid metabolism</keyword>
<evidence type="ECO:0000256" key="7">
    <source>
        <dbReference type="ARBA" id="ARBA00022989"/>
    </source>
</evidence>
<dbReference type="VEuPathDB" id="FungiDB:M747DRAFT_255621"/>
<keyword evidence="11" id="KW-1208">Phospholipid metabolism</keyword>
<sequence>MPSPTSISLCASLLTAGYLAYRGLTPPNPPPSSRVNGPPDRVRLIAGPITTVTVHLNTAFIIYHALLALFYIDRSNHNAKELAETSDGVYLQAICPHLTSLAPHLFTWTVTTTFCLLSITVGALLRLSAFKFLGRNFTFQLAQPDTLVTGGLYRLVQHPSYTGLWLLAAGYLGMVMRWDGAMACAMDEAMHERLSGWGRCIVVVIVTGLIHSTVMRVRDEEGMLRDKFGRDWEEWHPPEQLRFSDSASPPVPMISPLHPPPQAQLSSFPSLIPLAPSPRQSFNCTPNCTMGILKRAAKITAVGAGVTTAFFFAAVRHNTFVPMPTSDPLFQHPLYQKLNPNNNPTTHDLCVRRVPLKDIKPALLEKPGRLTEAFCAGVWSGFGYAYQRRYLSKKYEGPETSSHLWTRADLRAATYDVGTLITDHFEVVEKTPERIVVRCGDSPRKKDVRESDGLFEMSTEVKPQEGVAEFRLKSLFFQGKGKAESEPMPSHVVWLHQQYTKLWLETALGNIWR</sequence>
<feature type="transmembrane region" description="Helical" evidence="12">
    <location>
        <begin position="105"/>
        <end position="125"/>
    </location>
</feature>
<organism evidence="13 14">
    <name type="scientific">Aspergillus niger ATCC 13496</name>
    <dbReference type="NCBI Taxonomy" id="1353008"/>
    <lineage>
        <taxon>Eukaryota</taxon>
        <taxon>Fungi</taxon>
        <taxon>Dikarya</taxon>
        <taxon>Ascomycota</taxon>
        <taxon>Pezizomycotina</taxon>
        <taxon>Eurotiomycetes</taxon>
        <taxon>Eurotiomycetidae</taxon>
        <taxon>Eurotiales</taxon>
        <taxon>Aspergillaceae</taxon>
        <taxon>Aspergillus</taxon>
        <taxon>Aspergillus subgen. Circumdati</taxon>
    </lineage>
</organism>
<dbReference type="PANTHER" id="PTHR12714">
    <property type="entry name" value="PROTEIN-S ISOPRENYLCYSTEINE O-METHYLTRANSFERASE"/>
    <property type="match status" value="1"/>
</dbReference>
<dbReference type="AlphaFoldDB" id="A0A370C802"/>
<evidence type="ECO:0000256" key="8">
    <source>
        <dbReference type="ARBA" id="ARBA00023098"/>
    </source>
</evidence>
<keyword evidence="3" id="KW-0808">Transferase</keyword>
<feature type="transmembrane region" description="Helical" evidence="12">
    <location>
        <begin position="160"/>
        <end position="176"/>
    </location>
</feature>
<evidence type="ECO:0000256" key="1">
    <source>
        <dbReference type="ARBA" id="ARBA00004127"/>
    </source>
</evidence>
<evidence type="ECO:0000313" key="13">
    <source>
        <dbReference type="EMBL" id="RDH22726.1"/>
    </source>
</evidence>